<dbReference type="VEuPathDB" id="FungiDB:FUN_015809"/>
<gene>
    <name evidence="2" type="ORF">RhiirC2_715611</name>
    <name evidence="1" type="ORF">RhiirC2_715879</name>
</gene>
<name>A0A2N1MUS3_9GLOM</name>
<accession>A0A2N1MUS3</accession>
<proteinExistence type="predicted"/>
<evidence type="ECO:0000313" key="3">
    <source>
        <dbReference type="Proteomes" id="UP000233469"/>
    </source>
</evidence>
<dbReference type="Proteomes" id="UP000233469">
    <property type="component" value="Unassembled WGS sequence"/>
</dbReference>
<comment type="caution">
    <text evidence="2">The sequence shown here is derived from an EMBL/GenBank/DDBJ whole genome shotgun (WGS) entry which is preliminary data.</text>
</comment>
<dbReference type="EMBL" id="LLXL01001278">
    <property type="protein sequence ID" value="PKK65357.1"/>
    <property type="molecule type" value="Genomic_DNA"/>
</dbReference>
<dbReference type="VEuPathDB" id="FungiDB:RhiirFUN_013036"/>
<evidence type="ECO:0000313" key="2">
    <source>
        <dbReference type="EMBL" id="PKK65357.1"/>
    </source>
</evidence>
<evidence type="ECO:0000313" key="1">
    <source>
        <dbReference type="EMBL" id="PKK64998.1"/>
    </source>
</evidence>
<dbReference type="EMBL" id="LLXL01001344">
    <property type="protein sequence ID" value="PKK64998.1"/>
    <property type="molecule type" value="Genomic_DNA"/>
</dbReference>
<sequence>MPILSRISSKEEAIVWCRNKGPCFGLQDLCIKPLSNVGIICESRQHSYEKKIINREIFEIEEYERRVFRFKQKDAELEEKIRIAPTWAMPQLFIGRDLAT</sequence>
<organism evidence="2 3">
    <name type="scientific">Rhizophagus irregularis</name>
    <dbReference type="NCBI Taxonomy" id="588596"/>
    <lineage>
        <taxon>Eukaryota</taxon>
        <taxon>Fungi</taxon>
        <taxon>Fungi incertae sedis</taxon>
        <taxon>Mucoromycota</taxon>
        <taxon>Glomeromycotina</taxon>
        <taxon>Glomeromycetes</taxon>
        <taxon>Glomerales</taxon>
        <taxon>Glomeraceae</taxon>
        <taxon>Rhizophagus</taxon>
    </lineage>
</organism>
<reference evidence="2 3" key="2">
    <citation type="submission" date="2017-10" db="EMBL/GenBank/DDBJ databases">
        <title>Extensive intraspecific genome diversity in a model arbuscular mycorrhizal fungus.</title>
        <authorList>
            <person name="Chen E.C.H."/>
            <person name="Morin E."/>
            <person name="Baudet D."/>
            <person name="Noel J."/>
            <person name="Ndikumana S."/>
            <person name="Charron P."/>
            <person name="St-Onge C."/>
            <person name="Giorgi J."/>
            <person name="Grigoriev I.V."/>
            <person name="Roux C."/>
            <person name="Martin F.M."/>
            <person name="Corradi N."/>
        </authorList>
    </citation>
    <scope>NUCLEOTIDE SEQUENCE [LARGE SCALE GENOMIC DNA]</scope>
    <source>
        <strain evidence="2 3">C2</strain>
    </source>
</reference>
<reference evidence="2 3" key="1">
    <citation type="submission" date="2016-04" db="EMBL/GenBank/DDBJ databases">
        <title>Genome analyses suggest a sexual origin of heterokaryosis in a supposedly ancient asexual fungus.</title>
        <authorList>
            <person name="Ropars J."/>
            <person name="Sedzielewska K."/>
            <person name="Noel J."/>
            <person name="Charron P."/>
            <person name="Farinelli L."/>
            <person name="Marton T."/>
            <person name="Kruger M."/>
            <person name="Pelin A."/>
            <person name="Brachmann A."/>
            <person name="Corradi N."/>
        </authorList>
    </citation>
    <scope>NUCLEOTIDE SEQUENCE [LARGE SCALE GENOMIC DNA]</scope>
    <source>
        <strain evidence="2 3">C2</strain>
    </source>
</reference>
<protein>
    <submittedName>
        <fullName evidence="2">Uncharacterized protein</fullName>
    </submittedName>
</protein>
<dbReference type="AlphaFoldDB" id="A0A2N1MUS3"/>